<dbReference type="GO" id="GO:0004252">
    <property type="term" value="F:serine-type endopeptidase activity"/>
    <property type="evidence" value="ECO:0007669"/>
    <property type="project" value="InterPro"/>
</dbReference>
<comment type="caution">
    <text evidence="3">The sequence shown here is derived from an EMBL/GenBank/DDBJ whole genome shotgun (WGS) entry which is preliminary data.</text>
</comment>
<organism evidence="3 4">
    <name type="scientific">Aquatica leii</name>
    <dbReference type="NCBI Taxonomy" id="1421715"/>
    <lineage>
        <taxon>Eukaryota</taxon>
        <taxon>Metazoa</taxon>
        <taxon>Ecdysozoa</taxon>
        <taxon>Arthropoda</taxon>
        <taxon>Hexapoda</taxon>
        <taxon>Insecta</taxon>
        <taxon>Pterygota</taxon>
        <taxon>Neoptera</taxon>
        <taxon>Endopterygota</taxon>
        <taxon>Coleoptera</taxon>
        <taxon>Polyphaga</taxon>
        <taxon>Elateriformia</taxon>
        <taxon>Elateroidea</taxon>
        <taxon>Lampyridae</taxon>
        <taxon>Luciolinae</taxon>
        <taxon>Aquatica</taxon>
    </lineage>
</organism>
<dbReference type="SUPFAM" id="SSF56112">
    <property type="entry name" value="Protein kinase-like (PK-like)"/>
    <property type="match status" value="1"/>
</dbReference>
<reference evidence="4" key="1">
    <citation type="submission" date="2023-01" db="EMBL/GenBank/DDBJ databases">
        <title>Key to firefly adult light organ development and bioluminescence: homeobox transcription factors regulate luciferase expression and transportation to peroxisome.</title>
        <authorList>
            <person name="Fu X."/>
        </authorList>
    </citation>
    <scope>NUCLEOTIDE SEQUENCE [LARGE SCALE GENOMIC DNA]</scope>
</reference>
<evidence type="ECO:0000313" key="4">
    <source>
        <dbReference type="Proteomes" id="UP001353858"/>
    </source>
</evidence>
<gene>
    <name evidence="3" type="ORF">RN001_013738</name>
</gene>
<dbReference type="PROSITE" id="PS50240">
    <property type="entry name" value="TRYPSIN_DOM"/>
    <property type="match status" value="1"/>
</dbReference>
<feature type="domain" description="Peptidase S1" evidence="2">
    <location>
        <begin position="25"/>
        <end position="249"/>
    </location>
</feature>
<name>A0AAN7SLQ6_9COLE</name>
<feature type="chain" id="PRO_5042883175" description="Peptidase S1 domain-containing protein" evidence="1">
    <location>
        <begin position="21"/>
        <end position="437"/>
    </location>
</feature>
<dbReference type="SUPFAM" id="SSF50494">
    <property type="entry name" value="Trypsin-like serine proteases"/>
    <property type="match status" value="1"/>
</dbReference>
<dbReference type="InterPro" id="IPR043504">
    <property type="entry name" value="Peptidase_S1_PA_chymotrypsin"/>
</dbReference>
<feature type="signal peptide" evidence="1">
    <location>
        <begin position="1"/>
        <end position="20"/>
    </location>
</feature>
<accession>A0AAN7SLQ6</accession>
<sequence>MFFCTIISILFILCSNPSNAIDRRIINGINAADGEYPYHVSLREPINVHLCSGSILSRQWILTTSFCILMTPEFVIVVGSNTINGSGDTYQVDSIQIHPLYDTNNLDYAAGLVNTTTPIVYSIKVQPIVLTPLVPIDGASVVISGYGSNVSDQDTFTNELKAFNTTVISQTECGAQLSQIGFNLGSTHICTSVAEGSSSCYFDYGSPVTDPKVMDPYDKGVFYRSNVSESIFSVIFEDTINVWKNEPSLQKYYEKTTDEITKKIYEVRNRDSKLNVLNHGDFWCNNLLFHYDADERLDDVLFVDFQGSVFASPFVDLHYFIATSTSQEVKEKHIYDILRYYYDTLVENVKLFKVETAIPNWNDFEKDFRDKAFIGFITMCIALPVIKAKNIKNASVDNLIGSDEDGSFRRNCFTNTLYLNEIKFLLQFYDSLGVFNN</sequence>
<evidence type="ECO:0000259" key="2">
    <source>
        <dbReference type="PROSITE" id="PS50240"/>
    </source>
</evidence>
<dbReference type="Pfam" id="PF02958">
    <property type="entry name" value="EcKL"/>
    <property type="match status" value="1"/>
</dbReference>
<keyword evidence="1" id="KW-0732">Signal</keyword>
<evidence type="ECO:0000256" key="1">
    <source>
        <dbReference type="SAM" id="SignalP"/>
    </source>
</evidence>
<dbReference type="InterPro" id="IPR015897">
    <property type="entry name" value="CHK_kinase-like"/>
</dbReference>
<dbReference type="EMBL" id="JARPUR010000006">
    <property type="protein sequence ID" value="KAK4874378.1"/>
    <property type="molecule type" value="Genomic_DNA"/>
</dbReference>
<dbReference type="PANTHER" id="PTHR11012">
    <property type="entry name" value="PROTEIN KINASE-LIKE DOMAIN-CONTAINING"/>
    <property type="match status" value="1"/>
</dbReference>
<dbReference type="InterPro" id="IPR009003">
    <property type="entry name" value="Peptidase_S1_PA"/>
</dbReference>
<dbReference type="InterPro" id="IPR011009">
    <property type="entry name" value="Kinase-like_dom_sf"/>
</dbReference>
<protein>
    <recommendedName>
        <fullName evidence="2">Peptidase S1 domain-containing protein</fullName>
    </recommendedName>
</protein>
<dbReference type="SMART" id="SM00587">
    <property type="entry name" value="CHK"/>
    <property type="match status" value="1"/>
</dbReference>
<dbReference type="Proteomes" id="UP001353858">
    <property type="component" value="Unassembled WGS sequence"/>
</dbReference>
<keyword evidence="4" id="KW-1185">Reference proteome</keyword>
<dbReference type="GO" id="GO:0006508">
    <property type="term" value="P:proteolysis"/>
    <property type="evidence" value="ECO:0007669"/>
    <property type="project" value="InterPro"/>
</dbReference>
<dbReference type="PANTHER" id="PTHR11012:SF56">
    <property type="entry name" value="CHK KINASE-LIKE DOMAIN-CONTAINING PROTEIN-RELATED"/>
    <property type="match status" value="1"/>
</dbReference>
<dbReference type="InterPro" id="IPR004119">
    <property type="entry name" value="EcKL"/>
</dbReference>
<dbReference type="Gene3D" id="3.90.1200.10">
    <property type="match status" value="1"/>
</dbReference>
<proteinExistence type="predicted"/>
<dbReference type="Gene3D" id="2.40.10.10">
    <property type="entry name" value="Trypsin-like serine proteases"/>
    <property type="match status" value="1"/>
</dbReference>
<dbReference type="InterPro" id="IPR001254">
    <property type="entry name" value="Trypsin_dom"/>
</dbReference>
<dbReference type="SMART" id="SM00020">
    <property type="entry name" value="Tryp_SPc"/>
    <property type="match status" value="1"/>
</dbReference>
<evidence type="ECO:0000313" key="3">
    <source>
        <dbReference type="EMBL" id="KAK4874378.1"/>
    </source>
</evidence>
<dbReference type="AlphaFoldDB" id="A0AAN7SLQ6"/>